<evidence type="ECO:0000313" key="4">
    <source>
        <dbReference type="Proteomes" id="UP000019812"/>
    </source>
</evidence>
<dbReference type="Gene3D" id="3.30.70.1230">
    <property type="entry name" value="Nucleotide cyclase"/>
    <property type="match status" value="1"/>
</dbReference>
<feature type="transmembrane region" description="Helical" evidence="1">
    <location>
        <begin position="401"/>
        <end position="420"/>
    </location>
</feature>
<dbReference type="PANTHER" id="PTHR43081:SF1">
    <property type="entry name" value="ADENYLATE CYCLASE, TERMINAL-DIFFERENTIATION SPECIFIC"/>
    <property type="match status" value="1"/>
</dbReference>
<dbReference type="Proteomes" id="UP000019812">
    <property type="component" value="Unassembled WGS sequence"/>
</dbReference>
<evidence type="ECO:0000259" key="2">
    <source>
        <dbReference type="PROSITE" id="PS50125"/>
    </source>
</evidence>
<dbReference type="InterPro" id="IPR050697">
    <property type="entry name" value="Adenylyl/Guanylyl_Cyclase_3/4"/>
</dbReference>
<dbReference type="GO" id="GO:0004016">
    <property type="term" value="F:adenylate cyclase activity"/>
    <property type="evidence" value="ECO:0007669"/>
    <property type="project" value="UniProtKB-EC"/>
</dbReference>
<proteinExistence type="predicted"/>
<name>A0A084XU61_9PROT</name>
<dbReference type="GO" id="GO:0009190">
    <property type="term" value="P:cyclic nucleotide biosynthetic process"/>
    <property type="evidence" value="ECO:0007669"/>
    <property type="project" value="InterPro"/>
</dbReference>
<accession>A0A084XU61</accession>
<dbReference type="Pfam" id="PF00211">
    <property type="entry name" value="Guanylate_cyc"/>
    <property type="match status" value="1"/>
</dbReference>
<dbReference type="CDD" id="cd07302">
    <property type="entry name" value="CHD"/>
    <property type="match status" value="1"/>
</dbReference>
<dbReference type="InterPro" id="IPR007890">
    <property type="entry name" value="CHASE2"/>
</dbReference>
<dbReference type="PROSITE" id="PS50125">
    <property type="entry name" value="GUANYLATE_CYCLASE_2"/>
    <property type="match status" value="1"/>
</dbReference>
<dbReference type="SMART" id="SM01080">
    <property type="entry name" value="CHASE2"/>
    <property type="match status" value="1"/>
</dbReference>
<dbReference type="SMART" id="SM00044">
    <property type="entry name" value="CYCc"/>
    <property type="match status" value="1"/>
</dbReference>
<evidence type="ECO:0000313" key="3">
    <source>
        <dbReference type="EMBL" id="KFB66005.1"/>
    </source>
</evidence>
<dbReference type="InterPro" id="IPR001054">
    <property type="entry name" value="A/G_cyclase"/>
</dbReference>
<dbReference type="STRING" id="1457154.CAPSK01_004847"/>
<feature type="domain" description="Guanylate cyclase" evidence="2">
    <location>
        <begin position="491"/>
        <end position="623"/>
    </location>
</feature>
<dbReference type="EC" id="4.6.1.1" evidence="3"/>
<protein>
    <submittedName>
        <fullName evidence="3">Adenylate cyclase 1</fullName>
        <ecNumber evidence="3">4.6.1.1</ecNumber>
    </submittedName>
</protein>
<organism evidence="3 4">
    <name type="scientific">Candidatus Accumulibacter vicinus</name>
    <dbReference type="NCBI Taxonomy" id="2954382"/>
    <lineage>
        <taxon>Bacteria</taxon>
        <taxon>Pseudomonadati</taxon>
        <taxon>Pseudomonadota</taxon>
        <taxon>Betaproteobacteria</taxon>
        <taxon>Candidatus Accumulibacter</taxon>
    </lineage>
</organism>
<sequence>MIFGRRLVSLDLWQWLGVALLGVLLAYSLRYIEIDPLRRFDAFLYDSRVRLFARGGIDERIAIVDIDERSLVELGRWPWNRARLAELIERIFEQYGALLLGLDMILAEADESSGLSALEALGRGPLRRNTAFHAALAELRPELDYDGRLAKVLHRYPVILGFHLSHGGTAARSGALPLPLLPEVAEQVGQFSQWNGYGGNLPRLQQAAIGAGFLSAPVELDGVTRRTWLLAAHDGQVYAALSLVMAQVLLGHPALQLRFADYAPWLSASRSVESIELLTAHAPLRIPVAEQASVLLPFQGSLGSFRYHSAADVLAGRLPADRLRGRVVLLGTTAPGLLDQRATPVGEAFPGVEVHANLLAGLLDGRLLQSPAYTATIEAGLLVVVGVGLLLGLPRLSPPQAVVLAGVMSALVTIINLAAWTGAQLVLPMAASLLLVAMLLALHLFFGYFAEHRAKRRLTTLFGQYVPPELVDEMSRDPEHYTMEGRSAELTVLFADVRGFTALAETLPPDELAILMNDYLSAMTDVIRAYRGTLDKYIGDAVVAFWGAPLADPQHARHAVEAALAMQAALSGVNQHFASRGWPALQVGIGINTGTMVVGDMGSRHRRAYTVLGDAVNLASRIQGLSAQYAAGVIIGDATRQALGDWRCRQLGYAAVRGRSAPVAIYEPLVEAQAIARQGALTRRVHGGR</sequence>
<gene>
    <name evidence="3" type="primary">cyaA_2</name>
    <name evidence="3" type="ORF">CAPSK01_004847</name>
</gene>
<dbReference type="Pfam" id="PF05226">
    <property type="entry name" value="CHASE2"/>
    <property type="match status" value="1"/>
</dbReference>
<keyword evidence="1" id="KW-1133">Transmembrane helix</keyword>
<keyword evidence="1" id="KW-0472">Membrane</keyword>
<feature type="transmembrane region" description="Helical" evidence="1">
    <location>
        <begin position="12"/>
        <end position="29"/>
    </location>
</feature>
<evidence type="ECO:0000256" key="1">
    <source>
        <dbReference type="SAM" id="Phobius"/>
    </source>
</evidence>
<dbReference type="GO" id="GO:0035556">
    <property type="term" value="P:intracellular signal transduction"/>
    <property type="evidence" value="ECO:0007669"/>
    <property type="project" value="InterPro"/>
</dbReference>
<keyword evidence="3" id="KW-0456">Lyase</keyword>
<reference evidence="3 4" key="1">
    <citation type="submission" date="2014-07" db="EMBL/GenBank/DDBJ databases">
        <title>Expanding our view of genomic diversity in Candidatus Accumulibacter clades.</title>
        <authorList>
            <person name="Skennerton C.T."/>
            <person name="Barr J.J."/>
            <person name="Slater F.R."/>
            <person name="Bond P.L."/>
            <person name="Tyson G.W."/>
        </authorList>
    </citation>
    <scope>NUCLEOTIDE SEQUENCE [LARGE SCALE GENOMIC DNA]</scope>
    <source>
        <strain evidence="4">SK-01</strain>
    </source>
</reference>
<comment type="caution">
    <text evidence="3">The sequence shown here is derived from an EMBL/GenBank/DDBJ whole genome shotgun (WGS) entry which is preliminary data.</text>
</comment>
<dbReference type="InterPro" id="IPR029787">
    <property type="entry name" value="Nucleotide_cyclase"/>
</dbReference>
<feature type="transmembrane region" description="Helical" evidence="1">
    <location>
        <begin position="426"/>
        <end position="449"/>
    </location>
</feature>
<dbReference type="EMBL" id="JDSS02000053">
    <property type="protein sequence ID" value="KFB66005.1"/>
    <property type="molecule type" value="Genomic_DNA"/>
</dbReference>
<dbReference type="SUPFAM" id="SSF55073">
    <property type="entry name" value="Nucleotide cyclase"/>
    <property type="match status" value="1"/>
</dbReference>
<dbReference type="PANTHER" id="PTHR43081">
    <property type="entry name" value="ADENYLATE CYCLASE, TERMINAL-DIFFERENTIATION SPECIFIC-RELATED"/>
    <property type="match status" value="1"/>
</dbReference>
<dbReference type="AlphaFoldDB" id="A0A084XU61"/>
<keyword evidence="1" id="KW-0812">Transmembrane</keyword>
<feature type="transmembrane region" description="Helical" evidence="1">
    <location>
        <begin position="372"/>
        <end position="394"/>
    </location>
</feature>